<name>A0A195BGL8_9HYME</name>
<comment type="subcellular location">
    <subcellularLocation>
        <location evidence="1">Mitochondrion</location>
    </subcellularLocation>
</comment>
<dbReference type="EMBL" id="KQ976490">
    <property type="protein sequence ID" value="KYM83366.1"/>
    <property type="molecule type" value="Genomic_DNA"/>
</dbReference>
<feature type="compositionally biased region" description="Polar residues" evidence="10">
    <location>
        <begin position="200"/>
        <end position="212"/>
    </location>
</feature>
<evidence type="ECO:0000256" key="8">
    <source>
        <dbReference type="ARBA" id="ARBA00083752"/>
    </source>
</evidence>
<accession>A0A195BGL8</accession>
<dbReference type="InterPro" id="IPR019192">
    <property type="entry name" value="Ribosomal_mL40"/>
</dbReference>
<dbReference type="PANTHER" id="PTHR13359">
    <property type="entry name" value="39S RIBOSOMAL PROTEIN L40, MITOCHONDRIAL"/>
    <property type="match status" value="1"/>
</dbReference>
<comment type="similarity">
    <text evidence="2">Belongs to the mitochondrion-specific ribosomal protein mL40 family.</text>
</comment>
<evidence type="ECO:0000256" key="9">
    <source>
        <dbReference type="SAM" id="Coils"/>
    </source>
</evidence>
<evidence type="ECO:0000256" key="4">
    <source>
        <dbReference type="ARBA" id="ARBA00022980"/>
    </source>
</evidence>
<organism evidence="11 12">
    <name type="scientific">Atta colombica</name>
    <dbReference type="NCBI Taxonomy" id="520822"/>
    <lineage>
        <taxon>Eukaryota</taxon>
        <taxon>Metazoa</taxon>
        <taxon>Ecdysozoa</taxon>
        <taxon>Arthropoda</taxon>
        <taxon>Hexapoda</taxon>
        <taxon>Insecta</taxon>
        <taxon>Pterygota</taxon>
        <taxon>Neoptera</taxon>
        <taxon>Endopterygota</taxon>
        <taxon>Hymenoptera</taxon>
        <taxon>Apocrita</taxon>
        <taxon>Aculeata</taxon>
        <taxon>Formicoidea</taxon>
        <taxon>Formicidae</taxon>
        <taxon>Myrmicinae</taxon>
        <taxon>Atta</taxon>
    </lineage>
</organism>
<feature type="coiled-coil region" evidence="9">
    <location>
        <begin position="72"/>
        <end position="102"/>
    </location>
</feature>
<dbReference type="AlphaFoldDB" id="A0A195BGL8"/>
<reference evidence="11 12" key="1">
    <citation type="submission" date="2015-09" db="EMBL/GenBank/DDBJ databases">
        <title>Atta colombica WGS genome.</title>
        <authorList>
            <person name="Nygaard S."/>
            <person name="Hu H."/>
            <person name="Boomsma J."/>
            <person name="Zhang G."/>
        </authorList>
    </citation>
    <scope>NUCLEOTIDE SEQUENCE [LARGE SCALE GENOMIC DNA]</scope>
    <source>
        <strain evidence="11">Treedump-2</strain>
        <tissue evidence="11">Whole body</tissue>
    </source>
</reference>
<dbReference type="Pfam" id="PF09812">
    <property type="entry name" value="MRP-L28"/>
    <property type="match status" value="1"/>
</dbReference>
<keyword evidence="9" id="KW-0175">Coiled coil</keyword>
<evidence type="ECO:0000313" key="12">
    <source>
        <dbReference type="Proteomes" id="UP000078540"/>
    </source>
</evidence>
<gene>
    <name evidence="11" type="ORF">ALC53_06097</name>
</gene>
<evidence type="ECO:0000256" key="7">
    <source>
        <dbReference type="ARBA" id="ARBA00035192"/>
    </source>
</evidence>
<evidence type="ECO:0000256" key="10">
    <source>
        <dbReference type="SAM" id="MobiDB-lite"/>
    </source>
</evidence>
<evidence type="ECO:0000256" key="1">
    <source>
        <dbReference type="ARBA" id="ARBA00004173"/>
    </source>
</evidence>
<keyword evidence="3" id="KW-0809">Transit peptide</keyword>
<evidence type="ECO:0000256" key="6">
    <source>
        <dbReference type="ARBA" id="ARBA00023274"/>
    </source>
</evidence>
<keyword evidence="12" id="KW-1185">Reference proteome</keyword>
<evidence type="ECO:0000256" key="2">
    <source>
        <dbReference type="ARBA" id="ARBA00009360"/>
    </source>
</evidence>
<dbReference type="STRING" id="520822.A0A195BGL8"/>
<dbReference type="FunFam" id="6.10.250.3440:FF:000001">
    <property type="entry name" value="Mitochondrial ribosomal protein L40"/>
    <property type="match status" value="1"/>
</dbReference>
<evidence type="ECO:0000256" key="5">
    <source>
        <dbReference type="ARBA" id="ARBA00023128"/>
    </source>
</evidence>
<dbReference type="Gene3D" id="6.10.250.3440">
    <property type="match status" value="1"/>
</dbReference>
<keyword evidence="6" id="KW-0687">Ribonucleoprotein</keyword>
<keyword evidence="5" id="KW-0496">Mitochondrion</keyword>
<proteinExistence type="inferred from homology"/>
<protein>
    <recommendedName>
        <fullName evidence="7">Large ribosomal subunit protein mL40</fullName>
    </recommendedName>
    <alternativeName>
        <fullName evidence="8">39S ribosomal protein L40, mitochondrial</fullName>
    </alternativeName>
</protein>
<dbReference type="PANTHER" id="PTHR13359:SF2">
    <property type="entry name" value="LARGE RIBOSOMAL SUBUNIT PROTEIN ML40"/>
    <property type="match status" value="1"/>
</dbReference>
<dbReference type="GO" id="GO:0005762">
    <property type="term" value="C:mitochondrial large ribosomal subunit"/>
    <property type="evidence" value="ECO:0007669"/>
    <property type="project" value="InterPro"/>
</dbReference>
<evidence type="ECO:0000313" key="11">
    <source>
        <dbReference type="EMBL" id="KYM83366.1"/>
    </source>
</evidence>
<feature type="region of interest" description="Disordered" evidence="10">
    <location>
        <begin position="195"/>
        <end position="219"/>
    </location>
</feature>
<dbReference type="InterPro" id="IPR039145">
    <property type="entry name" value="Ribosomal_mL40_metazoa/plant"/>
</dbReference>
<evidence type="ECO:0000256" key="3">
    <source>
        <dbReference type="ARBA" id="ARBA00022946"/>
    </source>
</evidence>
<keyword evidence="4 11" id="KW-0689">Ribosomal protein</keyword>
<sequence>MRILHFKCTGFVRNDLEQFPKDKRTMLLLSVRTIPGIRNISACTDPLYFRVSSVLLGEPLKKKKKLDPAIIRAREERRRRKLEKQIRRLQKLSKQLKSISELEVPSKLIEEREQRLRKLPPISEEEMESRILLKKDWNRYKSQQHLANIQAIDSIFYSQQKALDELRAESEDLYQEAIQLDLGLLPYTAKGPLKTPPIENYNSPDGEYTNTTRKFDGEE</sequence>
<dbReference type="Proteomes" id="UP000078540">
    <property type="component" value="Unassembled WGS sequence"/>
</dbReference>